<dbReference type="GO" id="GO:0009765">
    <property type="term" value="P:photosynthesis, light harvesting"/>
    <property type="evidence" value="ECO:0007669"/>
    <property type="project" value="InterPro"/>
</dbReference>
<feature type="binding site" evidence="5">
    <location>
        <position position="96"/>
    </location>
    <ligand>
        <name>chlorophyll a</name>
        <dbReference type="ChEBI" id="CHEBI:58416"/>
        <label>1</label>
    </ligand>
</feature>
<keyword evidence="2" id="KW-0150">Chloroplast</keyword>
<dbReference type="AlphaFoldDB" id="A0A7S1IPM2"/>
<feature type="binding site" evidence="5">
    <location>
        <position position="97"/>
    </location>
    <ligand>
        <name>chlorophyll a</name>
        <dbReference type="ChEBI" id="CHEBI:58416"/>
        <label>1</label>
    </ligand>
</feature>
<evidence type="ECO:0000256" key="3">
    <source>
        <dbReference type="ARBA" id="ARBA00022531"/>
    </source>
</evidence>
<feature type="binding site" evidence="5">
    <location>
        <position position="114"/>
    </location>
    <ligand>
        <name>chlorophyll a</name>
        <dbReference type="ChEBI" id="CHEBI:58416"/>
        <label>1</label>
    </ligand>
</feature>
<feature type="binding site" description="axial binding residue" evidence="5">
    <location>
        <position position="64"/>
    </location>
    <ligand>
        <name>chlorophyll b</name>
        <dbReference type="ChEBI" id="CHEBI:61721"/>
        <label>1</label>
    </ligand>
    <ligandPart>
        <name>Mg</name>
        <dbReference type="ChEBI" id="CHEBI:25107"/>
    </ligandPart>
</feature>
<feature type="binding site" evidence="5">
    <location>
        <position position="100"/>
    </location>
    <ligand>
        <name>chlorophyll a</name>
        <dbReference type="ChEBI" id="CHEBI:58416"/>
        <label>1</label>
    </ligand>
</feature>
<dbReference type="EMBL" id="HBGA01080896">
    <property type="protein sequence ID" value="CAD9019044.1"/>
    <property type="molecule type" value="Transcribed_RNA"/>
</dbReference>
<dbReference type="GO" id="GO:0009507">
    <property type="term" value="C:chloroplast"/>
    <property type="evidence" value="ECO:0007669"/>
    <property type="project" value="UniProtKB-SubCell"/>
</dbReference>
<feature type="binding site" description="axial binding residue" evidence="5">
    <location>
        <position position="35"/>
    </location>
    <ligand>
        <name>chlorophyll b</name>
        <dbReference type="ChEBI" id="CHEBI:61721"/>
        <label>1</label>
    </ligand>
    <ligandPart>
        <name>Mg</name>
        <dbReference type="ChEBI" id="CHEBI:25107"/>
    </ligandPart>
</feature>
<feature type="binding site" description="axial binding residue" evidence="5">
    <location>
        <position position="55"/>
    </location>
    <ligand>
        <name>chlorophyll b</name>
        <dbReference type="ChEBI" id="CHEBI:61721"/>
        <label>1</label>
    </ligand>
    <ligandPart>
        <name>Mg</name>
        <dbReference type="ChEBI" id="CHEBI:25107"/>
    </ligandPart>
</feature>
<evidence type="ECO:0008006" key="7">
    <source>
        <dbReference type="Google" id="ProtNLM"/>
    </source>
</evidence>
<organism evidence="6">
    <name type="scientific">Eutreptiella gymnastica</name>
    <dbReference type="NCBI Taxonomy" id="73025"/>
    <lineage>
        <taxon>Eukaryota</taxon>
        <taxon>Discoba</taxon>
        <taxon>Euglenozoa</taxon>
        <taxon>Euglenida</taxon>
        <taxon>Spirocuta</taxon>
        <taxon>Euglenophyceae</taxon>
        <taxon>Eutreptiales</taxon>
        <taxon>Eutreptiaceae</taxon>
        <taxon>Eutreptiella</taxon>
    </lineage>
</organism>
<dbReference type="GO" id="GO:0016168">
    <property type="term" value="F:chlorophyll binding"/>
    <property type="evidence" value="ECO:0007669"/>
    <property type="project" value="UniProtKB-KW"/>
</dbReference>
<dbReference type="InterPro" id="IPR001344">
    <property type="entry name" value="Chloro_AB-bd_pln"/>
</dbReference>
<evidence type="ECO:0000256" key="1">
    <source>
        <dbReference type="ARBA" id="ARBA00004229"/>
    </source>
</evidence>
<keyword evidence="4" id="KW-0934">Plastid</keyword>
<comment type="subcellular location">
    <subcellularLocation>
        <location evidence="1">Plastid</location>
        <location evidence="1">Chloroplast</location>
    </subcellularLocation>
</comment>
<keyword evidence="5" id="KW-0148">Chlorophyll</keyword>
<gene>
    <name evidence="6" type="ORF">EGYM00392_LOCUS30158</name>
</gene>
<keyword evidence="5" id="KW-0157">Chromophore</keyword>
<evidence type="ECO:0000256" key="5">
    <source>
        <dbReference type="PIRSR" id="PIRSR601344-1"/>
    </source>
</evidence>
<reference evidence="6" key="1">
    <citation type="submission" date="2021-01" db="EMBL/GenBank/DDBJ databases">
        <authorList>
            <person name="Corre E."/>
            <person name="Pelletier E."/>
            <person name="Niang G."/>
            <person name="Scheremetjew M."/>
            <person name="Finn R."/>
            <person name="Kale V."/>
            <person name="Holt S."/>
            <person name="Cochrane G."/>
            <person name="Meng A."/>
            <person name="Brown T."/>
            <person name="Cohen L."/>
        </authorList>
    </citation>
    <scope>NUCLEOTIDE SEQUENCE</scope>
    <source>
        <strain evidence="6">NIES-381</strain>
    </source>
</reference>
<dbReference type="InterPro" id="IPR022796">
    <property type="entry name" value="Chloroa_b-bind"/>
</dbReference>
<proteinExistence type="predicted"/>
<accession>A0A7S1IPM2</accession>
<dbReference type="PANTHER" id="PTHR21649">
    <property type="entry name" value="CHLOROPHYLL A/B BINDING PROTEIN"/>
    <property type="match status" value="1"/>
</dbReference>
<feature type="binding site" evidence="5">
    <location>
        <position position="20"/>
    </location>
    <ligand>
        <name>chlorophyll a</name>
        <dbReference type="ChEBI" id="CHEBI:58416"/>
        <label>1</label>
    </ligand>
</feature>
<feature type="binding site" description="axial binding residue" evidence="5">
    <location>
        <position position="102"/>
    </location>
    <ligand>
        <name>chlorophyll a</name>
        <dbReference type="ChEBI" id="CHEBI:58416"/>
        <label>1</label>
    </ligand>
    <ligandPart>
        <name>Mg</name>
        <dbReference type="ChEBI" id="CHEBI:25107"/>
    </ligandPart>
</feature>
<evidence type="ECO:0000256" key="4">
    <source>
        <dbReference type="ARBA" id="ARBA00022640"/>
    </source>
</evidence>
<sequence length="152" mass="16106">MNKYAGFNIAEPIWFKSGAQIFNGGIDYLGSSSLVHAQSIVAILAFEIVAMGAIEAYRVAGGPLGSVGADPVYPGGAFDPMGMASDPDAFAELKVKEIKNGRLAMFSFLGYYMQAFATGKGPVENWAAHIADPAGQNIITFHDSMLANMAMF</sequence>
<dbReference type="Gene3D" id="1.10.3460.10">
    <property type="entry name" value="Chlorophyll a/b binding protein domain"/>
    <property type="match status" value="1"/>
</dbReference>
<feature type="binding site" evidence="5">
    <location>
        <position position="29"/>
    </location>
    <ligand>
        <name>chlorophyll a</name>
        <dbReference type="ChEBI" id="CHEBI:58416"/>
        <label>1</label>
    </ligand>
</feature>
<dbReference type="SUPFAM" id="SSF103511">
    <property type="entry name" value="Chlorophyll a-b binding protein"/>
    <property type="match status" value="1"/>
</dbReference>
<protein>
    <recommendedName>
        <fullName evidence="7">Chlorophyll a-b binding protein, chloroplastic</fullName>
    </recommendedName>
</protein>
<evidence type="ECO:0000256" key="2">
    <source>
        <dbReference type="ARBA" id="ARBA00022528"/>
    </source>
</evidence>
<dbReference type="GO" id="GO:0016020">
    <property type="term" value="C:membrane"/>
    <property type="evidence" value="ECO:0007669"/>
    <property type="project" value="InterPro"/>
</dbReference>
<name>A0A7S1IPM2_9EUGL</name>
<evidence type="ECO:0000313" key="6">
    <source>
        <dbReference type="EMBL" id="CAD9019044.1"/>
    </source>
</evidence>
<dbReference type="Pfam" id="PF00504">
    <property type="entry name" value="Chloroa_b-bind"/>
    <property type="match status" value="1"/>
</dbReference>
<feature type="binding site" description="axial binding residue" evidence="5">
    <location>
        <position position="39"/>
    </location>
    <ligand>
        <name>chlorophyll b</name>
        <dbReference type="ChEBI" id="CHEBI:61721"/>
        <label>1</label>
    </ligand>
    <ligandPart>
        <name>Mg</name>
        <dbReference type="ChEBI" id="CHEBI:25107"/>
    </ligandPart>
</feature>
<feature type="binding site" evidence="5">
    <location>
        <position position="129"/>
    </location>
    <ligand>
        <name>chlorophyll a</name>
        <dbReference type="ChEBI" id="CHEBI:58416"/>
        <label>1</label>
    </ligand>
</feature>
<keyword evidence="3" id="KW-0602">Photosynthesis</keyword>